<dbReference type="InterPro" id="IPR036388">
    <property type="entry name" value="WH-like_DNA-bd_sf"/>
</dbReference>
<dbReference type="SUPFAM" id="SSF46785">
    <property type="entry name" value="Winged helix' DNA-binding domain"/>
    <property type="match status" value="1"/>
</dbReference>
<dbReference type="PANTHER" id="PTHR30126">
    <property type="entry name" value="HTH-TYPE TRANSCRIPTIONAL REGULATOR"/>
    <property type="match status" value="1"/>
</dbReference>
<keyword evidence="3" id="KW-0804">Transcription</keyword>
<keyword evidence="6" id="KW-1185">Reference proteome</keyword>
<dbReference type="Proteomes" id="UP000275199">
    <property type="component" value="Unassembled WGS sequence"/>
</dbReference>
<dbReference type="RefSeq" id="WP_123888568.1">
    <property type="nucleotide sequence ID" value="NZ_RKKU01000004.1"/>
</dbReference>
<dbReference type="InterPro" id="IPR000847">
    <property type="entry name" value="LysR_HTH_N"/>
</dbReference>
<proteinExistence type="inferred from homology"/>
<reference evidence="5 6" key="1">
    <citation type="submission" date="2018-11" db="EMBL/GenBank/DDBJ databases">
        <authorList>
            <person name="Jang G.I."/>
            <person name="Hwang C.Y."/>
        </authorList>
    </citation>
    <scope>NUCLEOTIDE SEQUENCE [LARGE SCALE GENOMIC DNA]</scope>
    <source>
        <strain evidence="5 6">SSM26</strain>
    </source>
</reference>
<evidence type="ECO:0000256" key="1">
    <source>
        <dbReference type="ARBA" id="ARBA00009437"/>
    </source>
</evidence>
<dbReference type="Gene3D" id="1.10.10.10">
    <property type="entry name" value="Winged helix-like DNA-binding domain superfamily/Winged helix DNA-binding domain"/>
    <property type="match status" value="1"/>
</dbReference>
<dbReference type="PANTHER" id="PTHR30126:SF98">
    <property type="entry name" value="HTH-TYPE TRANSCRIPTIONAL ACTIVATOR BAUR"/>
    <property type="match status" value="1"/>
</dbReference>
<evidence type="ECO:0000313" key="6">
    <source>
        <dbReference type="Proteomes" id="UP000275199"/>
    </source>
</evidence>
<protein>
    <submittedName>
        <fullName evidence="5">LysR family transcriptional regulator</fullName>
    </submittedName>
</protein>
<sequence>MDLRSLRYFCAAAELGSLTAAAEHCHVAQPSISNAVAQLEFEFTLRLFSRSKKGVVLTPEGQHFYQAATQLLSNAEHMAQRFKRPTLASLSLGISQQLASRDSGYLLQLVANNLQDYRLQVRVNPTSPPDLWITSARQAPKGYGFITLLEQEYQLLLPRGWPVSQPLDLNEALDYSWIDRLDCELRAAFISHVPGLAERCTLQVDTEDLALSLVQHRQGATVMAVSDDIDELIPAIQHFPLSGLIPEDLRLRQLGLAYSPGLEQTISHAFN</sequence>
<dbReference type="PROSITE" id="PS50931">
    <property type="entry name" value="HTH_LYSR"/>
    <property type="match status" value="1"/>
</dbReference>
<comment type="similarity">
    <text evidence="1">Belongs to the LysR transcriptional regulatory family.</text>
</comment>
<gene>
    <name evidence="5" type="ORF">EF096_05210</name>
</gene>
<evidence type="ECO:0000313" key="5">
    <source>
        <dbReference type="EMBL" id="ROZ86613.1"/>
    </source>
</evidence>
<dbReference type="EMBL" id="RKKU01000004">
    <property type="protein sequence ID" value="ROZ86613.1"/>
    <property type="molecule type" value="Genomic_DNA"/>
</dbReference>
<dbReference type="PRINTS" id="PR00039">
    <property type="entry name" value="HTHLYSR"/>
</dbReference>
<comment type="caution">
    <text evidence="5">The sequence shown here is derived from an EMBL/GenBank/DDBJ whole genome shotgun (WGS) entry which is preliminary data.</text>
</comment>
<name>A0ABX9XK65_9PSED</name>
<keyword evidence="2" id="KW-0805">Transcription regulation</keyword>
<organism evidence="5 6">
    <name type="scientific">Pseudomonas neustonica</name>
    <dbReference type="NCBI Taxonomy" id="2487346"/>
    <lineage>
        <taxon>Bacteria</taxon>
        <taxon>Pseudomonadati</taxon>
        <taxon>Pseudomonadota</taxon>
        <taxon>Gammaproteobacteria</taxon>
        <taxon>Pseudomonadales</taxon>
        <taxon>Pseudomonadaceae</taxon>
        <taxon>Pseudomonas</taxon>
    </lineage>
</organism>
<dbReference type="Pfam" id="PF00126">
    <property type="entry name" value="HTH_1"/>
    <property type="match status" value="1"/>
</dbReference>
<feature type="domain" description="HTH lysR-type" evidence="4">
    <location>
        <begin position="1"/>
        <end position="58"/>
    </location>
</feature>
<dbReference type="InterPro" id="IPR036390">
    <property type="entry name" value="WH_DNA-bd_sf"/>
</dbReference>
<accession>A0ABX9XK65</accession>
<evidence type="ECO:0000259" key="4">
    <source>
        <dbReference type="PROSITE" id="PS50931"/>
    </source>
</evidence>
<evidence type="ECO:0000256" key="2">
    <source>
        <dbReference type="ARBA" id="ARBA00023015"/>
    </source>
</evidence>
<evidence type="ECO:0000256" key="3">
    <source>
        <dbReference type="ARBA" id="ARBA00023163"/>
    </source>
</evidence>